<organism evidence="1 2">
    <name type="scientific">Elsinoe batatas</name>
    <dbReference type="NCBI Taxonomy" id="2601811"/>
    <lineage>
        <taxon>Eukaryota</taxon>
        <taxon>Fungi</taxon>
        <taxon>Dikarya</taxon>
        <taxon>Ascomycota</taxon>
        <taxon>Pezizomycotina</taxon>
        <taxon>Dothideomycetes</taxon>
        <taxon>Dothideomycetidae</taxon>
        <taxon>Myriangiales</taxon>
        <taxon>Elsinoaceae</taxon>
        <taxon>Elsinoe</taxon>
    </lineage>
</organism>
<reference evidence="1" key="1">
    <citation type="submission" date="2021-07" db="EMBL/GenBank/DDBJ databases">
        <title>Elsinoe batatas strain:CRI-CJ2 Genome sequencing and assembly.</title>
        <authorList>
            <person name="Huang L."/>
        </authorList>
    </citation>
    <scope>NUCLEOTIDE SEQUENCE</scope>
    <source>
        <strain evidence="1">CRI-CJ2</strain>
    </source>
</reference>
<evidence type="ECO:0000313" key="1">
    <source>
        <dbReference type="EMBL" id="KAG8629931.1"/>
    </source>
</evidence>
<name>A0A8K0L8W8_9PEZI</name>
<sequence>MPAASSQISCHSVKHMPLPLLDQSFPLLQRRRPCSLSKPSAPVQPRDSPSTLCIQMTQIGLSLSLPIPSISQTTLPSIIPTGTFSTCLNPRVGIDMLPANPLAARPPSFIYPLHHHTAPTRPPTLSIASGIEIGKSRHINSRMHAALLFRHACIPPSPRSHVSPSVLSLVVVRKALVSSWFLSLVGYTIYCPPSCRASARLVDRLA</sequence>
<accession>A0A8K0L8W8</accession>
<gene>
    <name evidence="1" type="ORF">KVT40_001550</name>
</gene>
<dbReference type="Proteomes" id="UP000809789">
    <property type="component" value="Unassembled WGS sequence"/>
</dbReference>
<protein>
    <submittedName>
        <fullName evidence="1">Uncharacterized protein</fullName>
    </submittedName>
</protein>
<dbReference type="AlphaFoldDB" id="A0A8K0L8W8"/>
<evidence type="ECO:0000313" key="2">
    <source>
        <dbReference type="Proteomes" id="UP000809789"/>
    </source>
</evidence>
<dbReference type="EMBL" id="JAESVG020000002">
    <property type="protein sequence ID" value="KAG8629931.1"/>
    <property type="molecule type" value="Genomic_DNA"/>
</dbReference>
<proteinExistence type="predicted"/>
<dbReference type="OrthoDB" id="10541208at2759"/>
<keyword evidence="2" id="KW-1185">Reference proteome</keyword>
<comment type="caution">
    <text evidence="1">The sequence shown here is derived from an EMBL/GenBank/DDBJ whole genome shotgun (WGS) entry which is preliminary data.</text>
</comment>